<dbReference type="InterPro" id="IPR013785">
    <property type="entry name" value="Aldolase_TIM"/>
</dbReference>
<feature type="active site" description="Proton donor/acceptor" evidence="3">
    <location>
        <position position="157"/>
    </location>
</feature>
<evidence type="ECO:0000256" key="3">
    <source>
        <dbReference type="PIRSR" id="PIRSR001365-1"/>
    </source>
</evidence>
<evidence type="ECO:0000256" key="1">
    <source>
        <dbReference type="ARBA" id="ARBA00023239"/>
    </source>
</evidence>
<comment type="similarity">
    <text evidence="2">Belongs to the DapA family.</text>
</comment>
<evidence type="ECO:0000256" key="5">
    <source>
        <dbReference type="SAM" id="Coils"/>
    </source>
</evidence>
<dbReference type="Gene3D" id="3.20.20.70">
    <property type="entry name" value="Aldolase class I"/>
    <property type="match status" value="1"/>
</dbReference>
<dbReference type="AlphaFoldDB" id="A0A061H4K9"/>
<dbReference type="Pfam" id="PF00701">
    <property type="entry name" value="DHDPS"/>
    <property type="match status" value="1"/>
</dbReference>
<name>A0A061H4K9_9BASI</name>
<dbReference type="EMBL" id="KE361637">
    <property type="protein sequence ID" value="EPQ27852.1"/>
    <property type="molecule type" value="Genomic_DNA"/>
</dbReference>
<gene>
    <name evidence="6" type="ORF">PFL1_04596</name>
</gene>
<dbReference type="eggNOG" id="ENOG502QWNS">
    <property type="taxonomic scope" value="Eukaryota"/>
</dbReference>
<evidence type="ECO:0000313" key="6">
    <source>
        <dbReference type="EMBL" id="EPQ27852.1"/>
    </source>
</evidence>
<feature type="coiled-coil region" evidence="5">
    <location>
        <begin position="306"/>
        <end position="333"/>
    </location>
</feature>
<dbReference type="HOGENOM" id="CLU_049343_0_2_1"/>
<evidence type="ECO:0000256" key="4">
    <source>
        <dbReference type="PIRSR" id="PIRSR001365-2"/>
    </source>
</evidence>
<feature type="binding site" evidence="4">
    <location>
        <position position="229"/>
    </location>
    <ligand>
        <name>pyruvate</name>
        <dbReference type="ChEBI" id="CHEBI:15361"/>
    </ligand>
</feature>
<sequence>MTAANGNGNGHAAATRPLHTGIYSPLVTPFDANEEIDYKAWEQHVVRVAGAGVGLVVMGTNGEASHLSTEERSQLVAAARKSLDAAGLGETPIIAGAGVGSIKETVRNCKEAAQAGADAVIVITPGYFAGALTNNRAAIKEFFVAVADASPIPVMMYNFPACASGIDLDSDLLIDISQHPNICGAKLTCAMIGKGARIVDAVQRPGFLIVTGFADILLPSMMVGLDGTICGTANIAPRVCVKLYNLIKDARANKDWAKLEEAQELQKIVSKADWVLFKGAIGGTKWALDRFYYPVGQPRRPLQPAGKEAQQMLEDNLKEIMALERQLEKAAGVTVAKA</sequence>
<dbReference type="SMART" id="SM01130">
    <property type="entry name" value="DHDPS"/>
    <property type="match status" value="1"/>
</dbReference>
<reference evidence="6 7" key="1">
    <citation type="journal article" date="2013" name="Plant Cell">
        <title>The transition from a phytopathogenic smut ancestor to an anamorphic biocontrol agent deciphered by comparative whole-genome analysis.</title>
        <authorList>
            <person name="Lefebvre F."/>
            <person name="Joly D.L."/>
            <person name="Labbe C."/>
            <person name="Teichmann B."/>
            <person name="Linning R."/>
            <person name="Belzile F."/>
            <person name="Bakkeren G."/>
            <person name="Belanger R.R."/>
        </authorList>
    </citation>
    <scope>NUCLEOTIDE SEQUENCE [LARGE SCALE GENOMIC DNA]</scope>
    <source>
        <strain evidence="6 7">PF-1</strain>
    </source>
</reference>
<feature type="active site" description="Schiff-base intermediate with substrate" evidence="3">
    <location>
        <position position="186"/>
    </location>
</feature>
<dbReference type="PIRSF" id="PIRSF001365">
    <property type="entry name" value="DHDPS"/>
    <property type="match status" value="1"/>
</dbReference>
<dbReference type="PANTHER" id="PTHR12128:SF66">
    <property type="entry name" value="4-HYDROXY-2-OXOGLUTARATE ALDOLASE, MITOCHONDRIAL"/>
    <property type="match status" value="1"/>
</dbReference>
<keyword evidence="5" id="KW-0175">Coiled coil</keyword>
<proteinExistence type="inferred from homology"/>
<dbReference type="GeneID" id="19318697"/>
<dbReference type="Proteomes" id="UP000053664">
    <property type="component" value="Unassembled WGS sequence"/>
</dbReference>
<dbReference type="CDD" id="cd00408">
    <property type="entry name" value="DHDPS-like"/>
    <property type="match status" value="1"/>
</dbReference>
<dbReference type="OrthoDB" id="191315at2759"/>
<dbReference type="GO" id="GO:0008840">
    <property type="term" value="F:4-hydroxy-tetrahydrodipicolinate synthase activity"/>
    <property type="evidence" value="ECO:0007669"/>
    <property type="project" value="TreeGrafter"/>
</dbReference>
<evidence type="ECO:0000313" key="7">
    <source>
        <dbReference type="Proteomes" id="UP000053664"/>
    </source>
</evidence>
<organism evidence="6 7">
    <name type="scientific">Pseudozyma flocculosa PF-1</name>
    <dbReference type="NCBI Taxonomy" id="1277687"/>
    <lineage>
        <taxon>Eukaryota</taxon>
        <taxon>Fungi</taxon>
        <taxon>Dikarya</taxon>
        <taxon>Basidiomycota</taxon>
        <taxon>Ustilaginomycotina</taxon>
        <taxon>Ustilaginomycetes</taxon>
        <taxon>Ustilaginales</taxon>
        <taxon>Ustilaginaceae</taxon>
        <taxon>Pseudozyma</taxon>
    </lineage>
</organism>
<dbReference type="SUPFAM" id="SSF51569">
    <property type="entry name" value="Aldolase"/>
    <property type="match status" value="1"/>
</dbReference>
<dbReference type="PRINTS" id="PR00146">
    <property type="entry name" value="DHPICSNTHASE"/>
</dbReference>
<keyword evidence="1 2" id="KW-0456">Lyase</keyword>
<dbReference type="InterPro" id="IPR002220">
    <property type="entry name" value="DapA-like"/>
</dbReference>
<accession>A0A061H4K9</accession>
<protein>
    <recommendedName>
        <fullName evidence="8">Dihydrodipicolinate synthase</fullName>
    </recommendedName>
</protein>
<dbReference type="KEGG" id="pfp:PFL1_04596"/>
<evidence type="ECO:0008006" key="8">
    <source>
        <dbReference type="Google" id="ProtNLM"/>
    </source>
</evidence>
<evidence type="ECO:0000256" key="2">
    <source>
        <dbReference type="PIRNR" id="PIRNR001365"/>
    </source>
</evidence>
<dbReference type="PANTHER" id="PTHR12128">
    <property type="entry name" value="DIHYDRODIPICOLINATE SYNTHASE"/>
    <property type="match status" value="1"/>
</dbReference>
<dbReference type="RefSeq" id="XP_007880313.1">
    <property type="nucleotide sequence ID" value="XM_007882122.1"/>
</dbReference>